<gene>
    <name evidence="3" type="ORF">LRAMOSA03776</name>
</gene>
<dbReference type="EMBL" id="LK023346">
    <property type="protein sequence ID" value="CDS11513.1"/>
    <property type="molecule type" value="Genomic_DNA"/>
</dbReference>
<protein>
    <recommendedName>
        <fullName evidence="4">MARVEL domain-containing protein</fullName>
    </recommendedName>
</protein>
<dbReference type="PROSITE" id="PS51257">
    <property type="entry name" value="PROKAR_LIPOPROTEIN"/>
    <property type="match status" value="1"/>
</dbReference>
<feature type="region of interest" description="Disordered" evidence="1">
    <location>
        <begin position="286"/>
        <end position="306"/>
    </location>
</feature>
<organism evidence="3">
    <name type="scientific">Lichtheimia ramosa</name>
    <dbReference type="NCBI Taxonomy" id="688394"/>
    <lineage>
        <taxon>Eukaryota</taxon>
        <taxon>Fungi</taxon>
        <taxon>Fungi incertae sedis</taxon>
        <taxon>Mucoromycota</taxon>
        <taxon>Mucoromycotina</taxon>
        <taxon>Mucoromycetes</taxon>
        <taxon>Mucorales</taxon>
        <taxon>Lichtheimiaceae</taxon>
        <taxon>Lichtheimia</taxon>
    </lineage>
</organism>
<evidence type="ECO:0000256" key="2">
    <source>
        <dbReference type="SAM" id="Phobius"/>
    </source>
</evidence>
<reference evidence="3" key="1">
    <citation type="journal article" date="2014" name="Genome Announc.">
        <title>De novo whole-genome sequence and genome annotation of Lichtheimia ramosa.</title>
        <authorList>
            <person name="Linde J."/>
            <person name="Schwartze V."/>
            <person name="Binder U."/>
            <person name="Lass-Florl C."/>
            <person name="Voigt K."/>
            <person name="Horn F."/>
        </authorList>
    </citation>
    <scope>NUCLEOTIDE SEQUENCE</scope>
    <source>
        <strain evidence="3">JMRC FSU:6197</strain>
    </source>
</reference>
<proteinExistence type="predicted"/>
<dbReference type="OrthoDB" id="2262177at2759"/>
<sequence length="306" mass="33603">MRARVFWLGAFRFLVLLFSLATLACNIVNLVFVKSTDWFPGYVPYILYIVGPGVSIICSLALNVVSISSVKSTRGDRTLSILNLALMIAVIVYNTLKSGVVPWKPKPDEDAPSSATPGFATYCTNYHDSTTANRCWLTDGMWLGSILIAAFWLLLAIYVYAQKSSDIYDDDYDVYDFKEDVPMAVTSPTAQHDYHASSPTHASSPKAAAAGADYNTGYYGQGYREYDSYYDYPPQSPYGGYSQPAATAGAAYAYNDTAHMLSENAMEQQHPQYYSPHLNNASNVVTSQPVSTPGSTAHTHQTPNAY</sequence>
<evidence type="ECO:0000256" key="1">
    <source>
        <dbReference type="SAM" id="MobiDB-lite"/>
    </source>
</evidence>
<dbReference type="AlphaFoldDB" id="A0A077WWX8"/>
<name>A0A077WWX8_9FUNG</name>
<feature type="transmembrane region" description="Helical" evidence="2">
    <location>
        <begin position="79"/>
        <end position="96"/>
    </location>
</feature>
<feature type="transmembrane region" description="Helical" evidence="2">
    <location>
        <begin position="12"/>
        <end position="33"/>
    </location>
</feature>
<keyword evidence="2" id="KW-0812">Transmembrane</keyword>
<evidence type="ECO:0008006" key="4">
    <source>
        <dbReference type="Google" id="ProtNLM"/>
    </source>
</evidence>
<keyword evidence="2" id="KW-0472">Membrane</keyword>
<keyword evidence="2" id="KW-1133">Transmembrane helix</keyword>
<accession>A0A077WWX8</accession>
<feature type="transmembrane region" description="Helical" evidence="2">
    <location>
        <begin position="45"/>
        <end position="67"/>
    </location>
</feature>
<evidence type="ECO:0000313" key="3">
    <source>
        <dbReference type="EMBL" id="CDS11513.1"/>
    </source>
</evidence>
<feature type="transmembrane region" description="Helical" evidence="2">
    <location>
        <begin position="141"/>
        <end position="161"/>
    </location>
</feature>